<dbReference type="AlphaFoldDB" id="A0A0C1LLB2"/>
<evidence type="ECO:0000259" key="1">
    <source>
        <dbReference type="Pfam" id="PF13648"/>
    </source>
</evidence>
<accession>A0A0C1LLB2</accession>
<proteinExistence type="predicted"/>
<name>A0A0C1LLB2_9BACT</name>
<feature type="domain" description="Lipocalin-like" evidence="1">
    <location>
        <begin position="81"/>
        <end position="173"/>
    </location>
</feature>
<dbReference type="EMBL" id="JSVC01000002">
    <property type="protein sequence ID" value="KIC96133.1"/>
    <property type="molecule type" value="Genomic_DNA"/>
</dbReference>
<evidence type="ECO:0000313" key="2">
    <source>
        <dbReference type="EMBL" id="KIC96133.1"/>
    </source>
</evidence>
<gene>
    <name evidence="2" type="ORF">OI18_02930</name>
</gene>
<protein>
    <recommendedName>
        <fullName evidence="1">Lipocalin-like domain-containing protein</fullName>
    </recommendedName>
</protein>
<dbReference type="InterPro" id="IPR024311">
    <property type="entry name" value="Lipocalin-like"/>
</dbReference>
<keyword evidence="3" id="KW-1185">Reference proteome</keyword>
<dbReference type="Proteomes" id="UP000031408">
    <property type="component" value="Unassembled WGS sequence"/>
</dbReference>
<evidence type="ECO:0000313" key="3">
    <source>
        <dbReference type="Proteomes" id="UP000031408"/>
    </source>
</evidence>
<organism evidence="2 3">
    <name type="scientific">Flavihumibacter solisilvae</name>
    <dbReference type="NCBI Taxonomy" id="1349421"/>
    <lineage>
        <taxon>Bacteria</taxon>
        <taxon>Pseudomonadati</taxon>
        <taxon>Bacteroidota</taxon>
        <taxon>Chitinophagia</taxon>
        <taxon>Chitinophagales</taxon>
        <taxon>Chitinophagaceae</taxon>
        <taxon>Flavihumibacter</taxon>
    </lineage>
</organism>
<comment type="caution">
    <text evidence="2">The sequence shown here is derived from an EMBL/GenBank/DDBJ whole genome shotgun (WGS) entry which is preliminary data.</text>
</comment>
<dbReference type="STRING" id="1349421.OI18_02930"/>
<sequence>MLAIPLPMYSKSFRGLIFFCRHNKIPFFLLLKAKSTLMIKSMRSPLLFLGCLFSLAMLSCGKDNDEPSSKSKTELLTAQVWKISTVGLDIDKNGTVDFPYPLEDCDKDDKFTFKTGGTGIADQGTLKCDPADPQTTDFTWAFKSNETILNVSIPNSLLTGDMTIKTLDASTLETYIDVVDPDTQANVRLHIKLIH</sequence>
<reference evidence="2 3" key="1">
    <citation type="submission" date="2014-11" db="EMBL/GenBank/DDBJ databases">
        <title>Genome sequence of Flavihumibacter solisilvae 3-3.</title>
        <authorList>
            <person name="Zhou G."/>
            <person name="Li M."/>
            <person name="Wang G."/>
        </authorList>
    </citation>
    <scope>NUCLEOTIDE SEQUENCE [LARGE SCALE GENOMIC DNA]</scope>
    <source>
        <strain evidence="2 3">3-3</strain>
    </source>
</reference>
<dbReference type="Pfam" id="PF13648">
    <property type="entry name" value="Lipocalin_4"/>
    <property type="match status" value="1"/>
</dbReference>